<feature type="transmembrane region" description="Helical" evidence="9">
    <location>
        <begin position="238"/>
        <end position="262"/>
    </location>
</feature>
<dbReference type="Proteomes" id="UP000219612">
    <property type="component" value="Unassembled WGS sequence"/>
</dbReference>
<reference evidence="10 11" key="1">
    <citation type="submission" date="2017-09" db="EMBL/GenBank/DDBJ databases">
        <authorList>
            <person name="Ehlers B."/>
            <person name="Leendertz F.H."/>
        </authorList>
    </citation>
    <scope>NUCLEOTIDE SEQUENCE [LARGE SCALE GENOMIC DNA]</scope>
    <source>
        <strain evidence="10 11">CGMCC 4.6857</strain>
    </source>
</reference>
<evidence type="ECO:0000256" key="2">
    <source>
        <dbReference type="ARBA" id="ARBA00022448"/>
    </source>
</evidence>
<keyword evidence="7 9" id="KW-0472">Membrane</keyword>
<sequence length="299" mass="30497">MSERRRGELVDAALSYVLIGLADGSTYAVAGLGISLLYQVTGIINFAQGDFVMLGGITYAVTAGAGAPKIAAAVLALTVTAGVGALMHVAVLAPARKAGPDRLIILTIGASLLLQGVALMVFGAEQHPAEPFQENGELRLFGTFLSSQYLWCAGATLLAAVAVWLLLHRTGWGRAMRATAADREMARLMGLSPLRMGLMAMVVAALLAGLGGIVLAPLQPPDPTVGVPLGLKGFTAAVLGGLASPFGAVAGGLAVGVVEAFVTGLVSSGYRDSIVYGLLVLVLLIRPGGLTALRKTARV</sequence>
<keyword evidence="4 9" id="KW-0812">Transmembrane</keyword>
<gene>
    <name evidence="10" type="ORF">SAMN05421748_13516</name>
</gene>
<feature type="transmembrane region" description="Helical" evidence="9">
    <location>
        <begin position="12"/>
        <end position="38"/>
    </location>
</feature>
<evidence type="ECO:0000313" key="10">
    <source>
        <dbReference type="EMBL" id="SNY69284.1"/>
    </source>
</evidence>
<dbReference type="EMBL" id="OBDY01000035">
    <property type="protein sequence ID" value="SNY69284.1"/>
    <property type="molecule type" value="Genomic_DNA"/>
</dbReference>
<organism evidence="10 11">
    <name type="scientific">Paractinoplanes atraurantiacus</name>
    <dbReference type="NCBI Taxonomy" id="1036182"/>
    <lineage>
        <taxon>Bacteria</taxon>
        <taxon>Bacillati</taxon>
        <taxon>Actinomycetota</taxon>
        <taxon>Actinomycetes</taxon>
        <taxon>Micromonosporales</taxon>
        <taxon>Micromonosporaceae</taxon>
        <taxon>Paractinoplanes</taxon>
    </lineage>
</organism>
<dbReference type="PANTHER" id="PTHR11795:SF450">
    <property type="entry name" value="ABC TRANSPORTER PERMEASE PROTEIN"/>
    <property type="match status" value="1"/>
</dbReference>
<dbReference type="Pfam" id="PF02653">
    <property type="entry name" value="BPD_transp_2"/>
    <property type="match status" value="1"/>
</dbReference>
<dbReference type="GO" id="GO:0022857">
    <property type="term" value="F:transmembrane transporter activity"/>
    <property type="evidence" value="ECO:0007669"/>
    <property type="project" value="InterPro"/>
</dbReference>
<evidence type="ECO:0000256" key="8">
    <source>
        <dbReference type="ARBA" id="ARBA00037998"/>
    </source>
</evidence>
<accession>A0A285K9I0</accession>
<dbReference type="AlphaFoldDB" id="A0A285K9I0"/>
<dbReference type="InterPro" id="IPR001851">
    <property type="entry name" value="ABC_transp_permease"/>
</dbReference>
<feature type="transmembrane region" description="Helical" evidence="9">
    <location>
        <begin position="148"/>
        <end position="167"/>
    </location>
</feature>
<protein>
    <submittedName>
        <fullName evidence="10">Branched-chain amino acid transport system permease protein</fullName>
    </submittedName>
</protein>
<evidence type="ECO:0000256" key="1">
    <source>
        <dbReference type="ARBA" id="ARBA00004651"/>
    </source>
</evidence>
<comment type="similarity">
    <text evidence="8">Belongs to the binding-protein-dependent transport system permease family. LivHM subfamily.</text>
</comment>
<dbReference type="RefSeq" id="WP_097328185.1">
    <property type="nucleotide sequence ID" value="NZ_OBDY01000035.1"/>
</dbReference>
<dbReference type="Gene3D" id="1.10.3470.10">
    <property type="entry name" value="ABC transporter involved in vitamin B12 uptake, BtuC"/>
    <property type="match status" value="1"/>
</dbReference>
<dbReference type="GO" id="GO:0006865">
    <property type="term" value="P:amino acid transport"/>
    <property type="evidence" value="ECO:0007669"/>
    <property type="project" value="UniProtKB-KW"/>
</dbReference>
<evidence type="ECO:0000256" key="7">
    <source>
        <dbReference type="ARBA" id="ARBA00023136"/>
    </source>
</evidence>
<keyword evidence="5" id="KW-0029">Amino-acid transport</keyword>
<dbReference type="PANTHER" id="PTHR11795">
    <property type="entry name" value="BRANCHED-CHAIN AMINO ACID TRANSPORT SYSTEM PERMEASE PROTEIN LIVH"/>
    <property type="match status" value="1"/>
</dbReference>
<evidence type="ECO:0000256" key="4">
    <source>
        <dbReference type="ARBA" id="ARBA00022692"/>
    </source>
</evidence>
<dbReference type="InterPro" id="IPR037294">
    <property type="entry name" value="ABC_BtuC-like"/>
</dbReference>
<feature type="transmembrane region" description="Helical" evidence="9">
    <location>
        <begin position="70"/>
        <end position="91"/>
    </location>
</feature>
<dbReference type="GO" id="GO:0005886">
    <property type="term" value="C:plasma membrane"/>
    <property type="evidence" value="ECO:0007669"/>
    <property type="project" value="UniProtKB-SubCell"/>
</dbReference>
<feature type="transmembrane region" description="Helical" evidence="9">
    <location>
        <begin position="103"/>
        <end position="124"/>
    </location>
</feature>
<dbReference type="CDD" id="cd06582">
    <property type="entry name" value="TM_PBP1_LivH_like"/>
    <property type="match status" value="1"/>
</dbReference>
<evidence type="ECO:0000313" key="11">
    <source>
        <dbReference type="Proteomes" id="UP000219612"/>
    </source>
</evidence>
<feature type="transmembrane region" description="Helical" evidence="9">
    <location>
        <begin position="274"/>
        <end position="293"/>
    </location>
</feature>
<name>A0A285K9I0_9ACTN</name>
<evidence type="ECO:0000256" key="5">
    <source>
        <dbReference type="ARBA" id="ARBA00022970"/>
    </source>
</evidence>
<evidence type="ECO:0000256" key="3">
    <source>
        <dbReference type="ARBA" id="ARBA00022475"/>
    </source>
</evidence>
<proteinExistence type="inferred from homology"/>
<dbReference type="OrthoDB" id="9807115at2"/>
<dbReference type="InterPro" id="IPR052157">
    <property type="entry name" value="BCAA_transport_permease"/>
</dbReference>
<keyword evidence="6 9" id="KW-1133">Transmembrane helix</keyword>
<evidence type="ECO:0000256" key="9">
    <source>
        <dbReference type="SAM" id="Phobius"/>
    </source>
</evidence>
<keyword evidence="3" id="KW-1003">Cell membrane</keyword>
<keyword evidence="11" id="KW-1185">Reference proteome</keyword>
<feature type="transmembrane region" description="Helical" evidence="9">
    <location>
        <begin position="197"/>
        <end position="218"/>
    </location>
</feature>
<keyword evidence="2" id="KW-0813">Transport</keyword>
<comment type="subcellular location">
    <subcellularLocation>
        <location evidence="1">Cell membrane</location>
        <topology evidence="1">Multi-pass membrane protein</topology>
    </subcellularLocation>
</comment>
<evidence type="ECO:0000256" key="6">
    <source>
        <dbReference type="ARBA" id="ARBA00022989"/>
    </source>
</evidence>